<dbReference type="InterPro" id="IPR058163">
    <property type="entry name" value="LysR-type_TF_proteobact-type"/>
</dbReference>
<dbReference type="InterPro" id="IPR036388">
    <property type="entry name" value="WH-like_DNA-bd_sf"/>
</dbReference>
<dbReference type="CDD" id="cd08432">
    <property type="entry name" value="PBP2_GcdR_TrpI_HvrB_AmpR_like"/>
    <property type="match status" value="1"/>
</dbReference>
<keyword evidence="8" id="KW-1185">Reference proteome</keyword>
<evidence type="ECO:0000256" key="4">
    <source>
        <dbReference type="ARBA" id="ARBA00023163"/>
    </source>
</evidence>
<dbReference type="Pfam" id="PF00126">
    <property type="entry name" value="HTH_1"/>
    <property type="match status" value="1"/>
</dbReference>
<keyword evidence="3" id="KW-0238">DNA-binding</keyword>
<reference evidence="7 8" key="1">
    <citation type="submission" date="2019-09" db="EMBL/GenBank/DDBJ databases">
        <authorList>
            <person name="Depoorter E."/>
        </authorList>
    </citation>
    <scope>NUCLEOTIDE SEQUENCE [LARGE SCALE GENOMIC DNA]</scope>
    <source>
        <strain evidence="7">LMG 24065</strain>
    </source>
</reference>
<dbReference type="InterPro" id="IPR000847">
    <property type="entry name" value="LysR_HTH_N"/>
</dbReference>
<dbReference type="InterPro" id="IPR005119">
    <property type="entry name" value="LysR_subst-bd"/>
</dbReference>
<dbReference type="PROSITE" id="PS50931">
    <property type="entry name" value="HTH_LYSR"/>
    <property type="match status" value="1"/>
</dbReference>
<gene>
    <name evidence="7" type="ORF">BDI24065_01021</name>
</gene>
<dbReference type="Gene3D" id="1.10.10.10">
    <property type="entry name" value="Winged helix-like DNA-binding domain superfamily/Winged helix DNA-binding domain"/>
    <property type="match status" value="1"/>
</dbReference>
<dbReference type="AlphaFoldDB" id="A0A6P2I6Q6"/>
<dbReference type="Gene3D" id="3.40.190.10">
    <property type="entry name" value="Periplasmic binding protein-like II"/>
    <property type="match status" value="2"/>
</dbReference>
<evidence type="ECO:0000256" key="1">
    <source>
        <dbReference type="ARBA" id="ARBA00009437"/>
    </source>
</evidence>
<dbReference type="Pfam" id="PF03466">
    <property type="entry name" value="LysR_substrate"/>
    <property type="match status" value="1"/>
</dbReference>
<sequence>MVDEPAATAAANRFNHDSDAAMTEQTNNPQPGYVARAYPLADLTRALPPLTAFQAFVAAAELGSFNRAAEHLCRTQGAVSRQVQQLEAHYRCALFVRHPSGLTLTGEGSALLTVAVNVLAQLAQHAHAHAHSASTLTLRLPSTFAIRWLLPRLSALNHALPRTELHIHTSADDTPDFTDADFDAIVVRGTGNWPGMVVVPLFDECLTPMCTRDAGTSLKSFADLAHVTLLHPARNRDEWRCWLDAVGATQIDPGTGLVFDTLELTLTAAAHAHGVAIGDPRMAADRLAAGALVAPFPEVVRNGLGYYLIYPAQRAAQPAIQALAEVLTRLARED</sequence>
<dbReference type="PRINTS" id="PR00039">
    <property type="entry name" value="HTHLYSR"/>
</dbReference>
<accession>A0A6P2I6Q6</accession>
<dbReference type="GO" id="GO:0006351">
    <property type="term" value="P:DNA-templated transcription"/>
    <property type="evidence" value="ECO:0007669"/>
    <property type="project" value="TreeGrafter"/>
</dbReference>
<feature type="domain" description="HTH lysR-type" evidence="6">
    <location>
        <begin position="48"/>
        <end position="105"/>
    </location>
</feature>
<proteinExistence type="inferred from homology"/>
<feature type="region of interest" description="Disordered" evidence="5">
    <location>
        <begin position="1"/>
        <end position="28"/>
    </location>
</feature>
<dbReference type="InterPro" id="IPR036390">
    <property type="entry name" value="WH_DNA-bd_sf"/>
</dbReference>
<dbReference type="PANTHER" id="PTHR30537:SF26">
    <property type="entry name" value="GLYCINE CLEAVAGE SYSTEM TRANSCRIPTIONAL ACTIVATOR"/>
    <property type="match status" value="1"/>
</dbReference>
<dbReference type="GO" id="GO:0043565">
    <property type="term" value="F:sequence-specific DNA binding"/>
    <property type="evidence" value="ECO:0007669"/>
    <property type="project" value="TreeGrafter"/>
</dbReference>
<comment type="similarity">
    <text evidence="1">Belongs to the LysR transcriptional regulatory family.</text>
</comment>
<keyword evidence="4" id="KW-0804">Transcription</keyword>
<dbReference type="EMBL" id="CABVPN010000004">
    <property type="protein sequence ID" value="VWB24966.1"/>
    <property type="molecule type" value="Genomic_DNA"/>
</dbReference>
<dbReference type="PANTHER" id="PTHR30537">
    <property type="entry name" value="HTH-TYPE TRANSCRIPTIONAL REGULATOR"/>
    <property type="match status" value="1"/>
</dbReference>
<organism evidence="7 8">
    <name type="scientific">Burkholderia diffusa</name>
    <dbReference type="NCBI Taxonomy" id="488732"/>
    <lineage>
        <taxon>Bacteria</taxon>
        <taxon>Pseudomonadati</taxon>
        <taxon>Pseudomonadota</taxon>
        <taxon>Betaproteobacteria</taxon>
        <taxon>Burkholderiales</taxon>
        <taxon>Burkholderiaceae</taxon>
        <taxon>Burkholderia</taxon>
        <taxon>Burkholderia cepacia complex</taxon>
    </lineage>
</organism>
<evidence type="ECO:0000256" key="2">
    <source>
        <dbReference type="ARBA" id="ARBA00023015"/>
    </source>
</evidence>
<dbReference type="Proteomes" id="UP000494125">
    <property type="component" value="Unassembled WGS sequence"/>
</dbReference>
<evidence type="ECO:0000313" key="8">
    <source>
        <dbReference type="Proteomes" id="UP000494125"/>
    </source>
</evidence>
<evidence type="ECO:0000256" key="3">
    <source>
        <dbReference type="ARBA" id="ARBA00023125"/>
    </source>
</evidence>
<evidence type="ECO:0000313" key="7">
    <source>
        <dbReference type="EMBL" id="VWB24966.1"/>
    </source>
</evidence>
<evidence type="ECO:0000256" key="5">
    <source>
        <dbReference type="SAM" id="MobiDB-lite"/>
    </source>
</evidence>
<keyword evidence="2" id="KW-0805">Transcription regulation</keyword>
<evidence type="ECO:0000259" key="6">
    <source>
        <dbReference type="PROSITE" id="PS50931"/>
    </source>
</evidence>
<dbReference type="SUPFAM" id="SSF53850">
    <property type="entry name" value="Periplasmic binding protein-like II"/>
    <property type="match status" value="1"/>
</dbReference>
<dbReference type="SUPFAM" id="SSF46785">
    <property type="entry name" value="Winged helix' DNA-binding domain"/>
    <property type="match status" value="1"/>
</dbReference>
<name>A0A6P2I6Q6_9BURK</name>
<dbReference type="GO" id="GO:0003700">
    <property type="term" value="F:DNA-binding transcription factor activity"/>
    <property type="evidence" value="ECO:0007669"/>
    <property type="project" value="InterPro"/>
</dbReference>
<protein>
    <submittedName>
        <fullName evidence="7">LysR family transcriptional regulator</fullName>
    </submittedName>
</protein>